<dbReference type="RefSeq" id="WP_090650902.1">
    <property type="nucleotide sequence ID" value="NZ_CBCRYE010000011.1"/>
</dbReference>
<evidence type="ECO:0000256" key="11">
    <source>
        <dbReference type="ARBA" id="ARBA00023239"/>
    </source>
</evidence>
<dbReference type="SUPFAM" id="SSF57716">
    <property type="entry name" value="Glucocorticoid receptor-like (DNA-binding domain)"/>
    <property type="match status" value="1"/>
</dbReference>
<evidence type="ECO:0000256" key="7">
    <source>
        <dbReference type="ARBA" id="ARBA00022801"/>
    </source>
</evidence>
<dbReference type="Gene3D" id="1.10.8.50">
    <property type="match status" value="1"/>
</dbReference>
<keyword evidence="8 15" id="KW-0862">Zinc</keyword>
<evidence type="ECO:0000256" key="9">
    <source>
        <dbReference type="ARBA" id="ARBA00023125"/>
    </source>
</evidence>
<keyword evidence="9 15" id="KW-0238">DNA-binding</keyword>
<dbReference type="FunFam" id="1.10.8.50:FF:000003">
    <property type="entry name" value="Formamidopyrimidine-DNA glycosylase"/>
    <property type="match status" value="1"/>
</dbReference>
<feature type="binding site" evidence="15">
    <location>
        <position position="173"/>
    </location>
    <ligand>
        <name>DNA</name>
        <dbReference type="ChEBI" id="CHEBI:16991"/>
    </ligand>
</feature>
<dbReference type="STRING" id="260084.SAMN02927928_0143"/>
<dbReference type="CDD" id="cd08966">
    <property type="entry name" value="EcFpg-like_N"/>
    <property type="match status" value="1"/>
</dbReference>
<protein>
    <recommendedName>
        <fullName evidence="15">Formamidopyrimidine-DNA glycosylase</fullName>
        <shortName evidence="15">Fapy-DNA glycosylase</shortName>
        <ecNumber evidence="15">3.2.2.23</ecNumber>
    </recommendedName>
    <alternativeName>
        <fullName evidence="15">DNA-(apurinic or apyrimidinic site) lyase MutM</fullName>
        <shortName evidence="15">AP lyase MutM</shortName>
        <ecNumber evidence="15">4.2.99.18</ecNumber>
    </alternativeName>
</protein>
<dbReference type="InterPro" id="IPR035937">
    <property type="entry name" value="FPG_N"/>
</dbReference>
<evidence type="ECO:0000256" key="5">
    <source>
        <dbReference type="ARBA" id="ARBA00022763"/>
    </source>
</evidence>
<dbReference type="InterPro" id="IPR012319">
    <property type="entry name" value="FPG_cat"/>
</dbReference>
<dbReference type="SUPFAM" id="SSF46946">
    <property type="entry name" value="S13-like H2TH domain"/>
    <property type="match status" value="1"/>
</dbReference>
<comment type="catalytic activity">
    <reaction evidence="14 15">
        <text>2'-deoxyribonucleotide-(2'-deoxyribose 5'-phosphate)-2'-deoxyribonucleotide-DNA = a 3'-end 2'-deoxyribonucleotide-(2,3-dehydro-2,3-deoxyribose 5'-phosphate)-DNA + a 5'-end 5'-phospho-2'-deoxyribonucleoside-DNA + H(+)</text>
        <dbReference type="Rhea" id="RHEA:66592"/>
        <dbReference type="Rhea" id="RHEA-COMP:13180"/>
        <dbReference type="Rhea" id="RHEA-COMP:16897"/>
        <dbReference type="Rhea" id="RHEA-COMP:17067"/>
        <dbReference type="ChEBI" id="CHEBI:15378"/>
        <dbReference type="ChEBI" id="CHEBI:136412"/>
        <dbReference type="ChEBI" id="CHEBI:157695"/>
        <dbReference type="ChEBI" id="CHEBI:167181"/>
        <dbReference type="EC" id="4.2.99.18"/>
    </reaction>
</comment>
<evidence type="ECO:0000256" key="14">
    <source>
        <dbReference type="ARBA" id="ARBA00044632"/>
    </source>
</evidence>
<evidence type="ECO:0000256" key="8">
    <source>
        <dbReference type="ARBA" id="ARBA00022833"/>
    </source>
</evidence>
<dbReference type="EMBL" id="FMTS01000012">
    <property type="protein sequence ID" value="SCW84325.1"/>
    <property type="molecule type" value="Genomic_DNA"/>
</dbReference>
<feature type="domain" description="FPG-type" evidence="16">
    <location>
        <begin position="263"/>
        <end position="298"/>
    </location>
</feature>
<dbReference type="Pfam" id="PF01149">
    <property type="entry name" value="Fapy_DNA_glyco"/>
    <property type="match status" value="1"/>
</dbReference>
<dbReference type="GO" id="GO:0006284">
    <property type="term" value="P:base-excision repair"/>
    <property type="evidence" value="ECO:0007669"/>
    <property type="project" value="InterPro"/>
</dbReference>
<dbReference type="EC" id="4.2.99.18" evidence="15"/>
<keyword evidence="10 15" id="KW-0234">DNA repair</keyword>
<reference evidence="19" key="1">
    <citation type="submission" date="2016-10" db="EMBL/GenBank/DDBJ databases">
        <authorList>
            <person name="Varghese N."/>
            <person name="Submissions S."/>
        </authorList>
    </citation>
    <scope>NUCLEOTIDE SEQUENCE [LARGE SCALE GENOMIC DNA]</scope>
    <source>
        <strain evidence="19">CGMCC 1.3431</strain>
    </source>
</reference>
<accession>A0A1G4TUB4</accession>
<keyword evidence="4 15" id="KW-0479">Metal-binding</keyword>
<feature type="binding site" evidence="15">
    <location>
        <position position="107"/>
    </location>
    <ligand>
        <name>DNA</name>
        <dbReference type="ChEBI" id="CHEBI:16991"/>
    </ligand>
</feature>
<dbReference type="Gene3D" id="3.20.190.10">
    <property type="entry name" value="MutM-like, N-terminal"/>
    <property type="match status" value="1"/>
</dbReference>
<evidence type="ECO:0000259" key="17">
    <source>
        <dbReference type="PROSITE" id="PS51068"/>
    </source>
</evidence>
<dbReference type="GO" id="GO:0034039">
    <property type="term" value="F:8-oxo-7,8-dihydroguanine DNA N-glycosylase activity"/>
    <property type="evidence" value="ECO:0007669"/>
    <property type="project" value="TreeGrafter"/>
</dbReference>
<evidence type="ECO:0000256" key="6">
    <source>
        <dbReference type="ARBA" id="ARBA00022771"/>
    </source>
</evidence>
<feature type="binding site" evidence="15">
    <location>
        <position position="130"/>
    </location>
    <ligand>
        <name>DNA</name>
        <dbReference type="ChEBI" id="CHEBI:16991"/>
    </ligand>
</feature>
<evidence type="ECO:0000256" key="4">
    <source>
        <dbReference type="ARBA" id="ARBA00022723"/>
    </source>
</evidence>
<keyword evidence="5 15" id="KW-0227">DNA damage</keyword>
<keyword evidence="12 15" id="KW-0511">Multifunctional enzyme</keyword>
<dbReference type="OrthoDB" id="9800855at2"/>
<evidence type="ECO:0000256" key="15">
    <source>
        <dbReference type="HAMAP-Rule" id="MF_00103"/>
    </source>
</evidence>
<dbReference type="SMART" id="SM00898">
    <property type="entry name" value="Fapy_DNA_glyco"/>
    <property type="match status" value="1"/>
</dbReference>
<dbReference type="InterPro" id="IPR020629">
    <property type="entry name" value="FPG_Glyclase"/>
</dbReference>
<dbReference type="AlphaFoldDB" id="A0A1G4TUB4"/>
<comment type="cofactor">
    <cofactor evidence="15">
        <name>Zn(2+)</name>
        <dbReference type="ChEBI" id="CHEBI:29105"/>
    </cofactor>
    <text evidence="15">Binds 1 zinc ion per subunit.</text>
</comment>
<feature type="active site" description="Proton donor; for beta-elimination activity" evidence="15">
    <location>
        <position position="58"/>
    </location>
</feature>
<dbReference type="Proteomes" id="UP000199150">
    <property type="component" value="Unassembled WGS sequence"/>
</dbReference>
<evidence type="ECO:0000313" key="18">
    <source>
        <dbReference type="EMBL" id="SCW84325.1"/>
    </source>
</evidence>
<dbReference type="PROSITE" id="PS51068">
    <property type="entry name" value="FPG_CAT"/>
    <property type="match status" value="1"/>
</dbReference>
<evidence type="ECO:0000256" key="10">
    <source>
        <dbReference type="ARBA" id="ARBA00023204"/>
    </source>
</evidence>
<keyword evidence="11 15" id="KW-0456">Lyase</keyword>
<dbReference type="NCBIfam" id="TIGR00577">
    <property type="entry name" value="fpg"/>
    <property type="match status" value="1"/>
</dbReference>
<dbReference type="InterPro" id="IPR015886">
    <property type="entry name" value="H2TH_FPG"/>
</dbReference>
<feature type="domain" description="Formamidopyrimidine-DNA glycosylase catalytic" evidence="17">
    <location>
        <begin position="2"/>
        <end position="133"/>
    </location>
</feature>
<keyword evidence="7 15" id="KW-0378">Hydrolase</keyword>
<dbReference type="GO" id="GO:0003684">
    <property type="term" value="F:damaged DNA binding"/>
    <property type="evidence" value="ECO:0007669"/>
    <property type="project" value="InterPro"/>
</dbReference>
<comment type="function">
    <text evidence="15">Involved in base excision repair of DNA damaged by oxidation or by mutagenic agents. Acts as DNA glycosylase that recognizes and removes damaged bases. Has a preference for oxidized purines, such as 7,8-dihydro-8-oxoguanine (8-oxoG). Has AP (apurinic/apyrimidinic) lyase activity and introduces nicks in the DNA strand. Cleaves the DNA backbone by beta-delta elimination to generate a single-strand break at the site of the removed base with both 3'- and 5'-phosphates.</text>
</comment>
<dbReference type="PROSITE" id="PS51066">
    <property type="entry name" value="ZF_FPG_2"/>
    <property type="match status" value="1"/>
</dbReference>
<dbReference type="GO" id="GO:0008270">
    <property type="term" value="F:zinc ion binding"/>
    <property type="evidence" value="ECO:0007669"/>
    <property type="project" value="UniProtKB-UniRule"/>
</dbReference>
<comment type="catalytic activity">
    <reaction evidence="1 15">
        <text>Hydrolysis of DNA containing ring-opened 7-methylguanine residues, releasing 2,6-diamino-4-hydroxy-5-(N-methyl)formamidopyrimidine.</text>
        <dbReference type="EC" id="3.2.2.23"/>
    </reaction>
</comment>
<dbReference type="Pfam" id="PF06831">
    <property type="entry name" value="H2TH"/>
    <property type="match status" value="1"/>
</dbReference>
<evidence type="ECO:0000256" key="1">
    <source>
        <dbReference type="ARBA" id="ARBA00001668"/>
    </source>
</evidence>
<evidence type="ECO:0000256" key="13">
    <source>
        <dbReference type="ARBA" id="ARBA00023295"/>
    </source>
</evidence>
<dbReference type="GO" id="GO:0140078">
    <property type="term" value="F:class I DNA-(apurinic or apyrimidinic site) endonuclease activity"/>
    <property type="evidence" value="ECO:0007669"/>
    <property type="project" value="UniProtKB-EC"/>
</dbReference>
<keyword evidence="6 15" id="KW-0863">Zinc-finger</keyword>
<dbReference type="InterPro" id="IPR010979">
    <property type="entry name" value="Ribosomal_uS13-like_H2TH"/>
</dbReference>
<organism evidence="18 19">
    <name type="scientific">Asticcacaulis taihuensis</name>
    <dbReference type="NCBI Taxonomy" id="260084"/>
    <lineage>
        <taxon>Bacteria</taxon>
        <taxon>Pseudomonadati</taxon>
        <taxon>Pseudomonadota</taxon>
        <taxon>Alphaproteobacteria</taxon>
        <taxon>Caulobacterales</taxon>
        <taxon>Caulobacteraceae</taxon>
        <taxon>Asticcacaulis</taxon>
    </lineage>
</organism>
<evidence type="ECO:0000256" key="3">
    <source>
        <dbReference type="ARBA" id="ARBA00011245"/>
    </source>
</evidence>
<gene>
    <name evidence="15" type="primary">mutM</name>
    <name evidence="15" type="synonym">fpg</name>
    <name evidence="18" type="ORF">SAMN02927928_0143</name>
</gene>
<keyword evidence="13 15" id="KW-0326">Glycosidase</keyword>
<feature type="active site" description="Proton donor; for delta-elimination activity" evidence="15">
    <location>
        <position position="288"/>
    </location>
</feature>
<dbReference type="InterPro" id="IPR000214">
    <property type="entry name" value="Znf_DNA_glyclase/AP_lyase"/>
</dbReference>
<dbReference type="HAMAP" id="MF_00103">
    <property type="entry name" value="Fapy_DNA_glycosyl"/>
    <property type="match status" value="1"/>
</dbReference>
<keyword evidence="19" id="KW-1185">Reference proteome</keyword>
<feature type="active site" description="Schiff-base intermediate with DNA" evidence="15">
    <location>
        <position position="2"/>
    </location>
</feature>
<name>A0A1G4TUB4_9CAUL</name>
<comment type="subunit">
    <text evidence="3 15">Monomer.</text>
</comment>
<proteinExistence type="inferred from homology"/>
<dbReference type="SUPFAM" id="SSF81624">
    <property type="entry name" value="N-terminal domain of MutM-like DNA repair proteins"/>
    <property type="match status" value="1"/>
</dbReference>
<dbReference type="PANTHER" id="PTHR22993:SF9">
    <property type="entry name" value="FORMAMIDOPYRIMIDINE-DNA GLYCOSYLASE"/>
    <property type="match status" value="1"/>
</dbReference>
<evidence type="ECO:0000313" key="19">
    <source>
        <dbReference type="Proteomes" id="UP000199150"/>
    </source>
</evidence>
<dbReference type="EC" id="3.2.2.23" evidence="15"/>
<feature type="active site" description="Proton donor" evidence="15">
    <location>
        <position position="3"/>
    </location>
</feature>
<evidence type="ECO:0000259" key="16">
    <source>
        <dbReference type="PROSITE" id="PS51066"/>
    </source>
</evidence>
<sequence>MPELPEVETVRRGLEPHLQGAKLSQVRLHRPNLRYPFPERFVERLEGAEVLRLERRAKYLLFYLDTQDIWVTHLGMTGRFQATRPEMNDSPEDLARYYHAVAPDEKHLHFQCLATLPNGEVSRIDYYDPRRFGFMLLLKPDELYESKWFRGLGVEPLSDELNAGVLLKMVGGRNINLKALLMAQGHEKRGGIAGLGNIYVCEALWRARLNPDHKASALTRKEAGALVEGIKTVLEEAVASGGSSISDFAAASGELGYFQHRFCVYDRKGQPCPRQDGGLIERKVHQGRSSFYCPVCQK</sequence>
<dbReference type="PANTHER" id="PTHR22993">
    <property type="entry name" value="FORMAMIDOPYRIMIDINE-DNA GLYCOSYLASE"/>
    <property type="match status" value="1"/>
</dbReference>
<evidence type="ECO:0000256" key="12">
    <source>
        <dbReference type="ARBA" id="ARBA00023268"/>
    </source>
</evidence>
<dbReference type="NCBIfam" id="NF002211">
    <property type="entry name" value="PRK01103.1"/>
    <property type="match status" value="1"/>
</dbReference>
<dbReference type="SMART" id="SM01232">
    <property type="entry name" value="H2TH"/>
    <property type="match status" value="1"/>
</dbReference>
<comment type="similarity">
    <text evidence="2 15">Belongs to the FPG family.</text>
</comment>
<evidence type="ECO:0000256" key="2">
    <source>
        <dbReference type="ARBA" id="ARBA00009409"/>
    </source>
</evidence>